<sequence>MPQPFPLAVWSSSPLHADSLVTVLQQAGERVGVIVEPNGAEGVLVATVETPGLGGVLRRRSRAGRQTIVWGGTLPVGRVAALRDAGASAYVSVLALPRELMDVVHRVRQGEDVPWPESGSEALTAREREAARAYLVTQAGCSRAEVAHGLGISERTLKVHIGRVRDKTGHVGTSTREGLRHELDMRGWL</sequence>
<dbReference type="Gene3D" id="3.40.50.2300">
    <property type="match status" value="1"/>
</dbReference>
<organism evidence="2 3">
    <name type="scientific">Janibacter cremeus</name>
    <dbReference type="NCBI Taxonomy" id="1285192"/>
    <lineage>
        <taxon>Bacteria</taxon>
        <taxon>Bacillati</taxon>
        <taxon>Actinomycetota</taxon>
        <taxon>Actinomycetes</taxon>
        <taxon>Micrococcales</taxon>
        <taxon>Intrasporangiaceae</taxon>
        <taxon>Janibacter</taxon>
    </lineage>
</organism>
<dbReference type="GO" id="GO:0003677">
    <property type="term" value="F:DNA binding"/>
    <property type="evidence" value="ECO:0007669"/>
    <property type="project" value="UniProtKB-KW"/>
</dbReference>
<feature type="domain" description="HTH luxR-type" evidence="1">
    <location>
        <begin position="122"/>
        <end position="167"/>
    </location>
</feature>
<dbReference type="RefSeq" id="WP_185990539.1">
    <property type="nucleotide sequence ID" value="NZ_JACCAE010000001.1"/>
</dbReference>
<reference evidence="2 3" key="1">
    <citation type="submission" date="2020-07" db="EMBL/GenBank/DDBJ databases">
        <title>Sequencing the genomes of 1000 actinobacteria strains.</title>
        <authorList>
            <person name="Klenk H.-P."/>
        </authorList>
    </citation>
    <scope>NUCLEOTIDE SEQUENCE [LARGE SCALE GENOMIC DNA]</scope>
    <source>
        <strain evidence="2 3">DSM 26154</strain>
    </source>
</reference>
<dbReference type="Pfam" id="PF00196">
    <property type="entry name" value="GerE"/>
    <property type="match status" value="1"/>
</dbReference>
<evidence type="ECO:0000313" key="2">
    <source>
        <dbReference type="EMBL" id="NYF97637.1"/>
    </source>
</evidence>
<dbReference type="EMBL" id="JACCAE010000001">
    <property type="protein sequence ID" value="NYF97637.1"/>
    <property type="molecule type" value="Genomic_DNA"/>
</dbReference>
<comment type="caution">
    <text evidence="2">The sequence shown here is derived from an EMBL/GenBank/DDBJ whole genome shotgun (WGS) entry which is preliminary data.</text>
</comment>
<keyword evidence="3" id="KW-1185">Reference proteome</keyword>
<protein>
    <submittedName>
        <fullName evidence="2">DNA-binding CsgD family transcriptional regulator</fullName>
    </submittedName>
</protein>
<dbReference type="GO" id="GO:0006355">
    <property type="term" value="P:regulation of DNA-templated transcription"/>
    <property type="evidence" value="ECO:0007669"/>
    <property type="project" value="InterPro"/>
</dbReference>
<gene>
    <name evidence="2" type="ORF">BJY20_001029</name>
</gene>
<evidence type="ECO:0000259" key="1">
    <source>
        <dbReference type="Pfam" id="PF00196"/>
    </source>
</evidence>
<keyword evidence="2" id="KW-0238">DNA-binding</keyword>
<dbReference type="InterPro" id="IPR000792">
    <property type="entry name" value="Tscrpt_reg_LuxR_C"/>
</dbReference>
<accession>A0A852VKL9</accession>
<evidence type="ECO:0000313" key="3">
    <source>
        <dbReference type="Proteomes" id="UP000554054"/>
    </source>
</evidence>
<name>A0A852VKL9_9MICO</name>
<dbReference type="AlphaFoldDB" id="A0A852VKL9"/>
<proteinExistence type="predicted"/>
<dbReference type="SUPFAM" id="SSF46894">
    <property type="entry name" value="C-terminal effector domain of the bipartite response regulators"/>
    <property type="match status" value="1"/>
</dbReference>
<dbReference type="Proteomes" id="UP000554054">
    <property type="component" value="Unassembled WGS sequence"/>
</dbReference>
<dbReference type="InterPro" id="IPR016032">
    <property type="entry name" value="Sig_transdc_resp-reg_C-effctor"/>
</dbReference>